<evidence type="ECO:0000256" key="6">
    <source>
        <dbReference type="RuleBase" id="RU361277"/>
    </source>
</evidence>
<dbReference type="PANTHER" id="PTHR43350:SF17">
    <property type="entry name" value="NAD-DEPENDENT ALCOHOL DEHYDROGENASE"/>
    <property type="match status" value="1"/>
</dbReference>
<keyword evidence="9" id="KW-1185">Reference proteome</keyword>
<dbReference type="InterPro" id="IPR013149">
    <property type="entry name" value="ADH-like_C"/>
</dbReference>
<dbReference type="Pfam" id="PF00107">
    <property type="entry name" value="ADH_zinc_N"/>
    <property type="match status" value="1"/>
</dbReference>
<comment type="similarity">
    <text evidence="2 6">Belongs to the zinc-containing alcohol dehydrogenase family.</text>
</comment>
<dbReference type="InterPro" id="IPR002328">
    <property type="entry name" value="ADH_Zn_CS"/>
</dbReference>
<dbReference type="KEGG" id="mbry:B1812_21445"/>
<dbReference type="InterPro" id="IPR011032">
    <property type="entry name" value="GroES-like_sf"/>
</dbReference>
<evidence type="ECO:0000256" key="4">
    <source>
        <dbReference type="ARBA" id="ARBA00022833"/>
    </source>
</evidence>
<evidence type="ECO:0000313" key="8">
    <source>
        <dbReference type="EMBL" id="ARN83219.1"/>
    </source>
</evidence>
<protein>
    <submittedName>
        <fullName evidence="8">Alcohol dehydrogenase</fullName>
    </submittedName>
</protein>
<dbReference type="Gene3D" id="3.40.50.720">
    <property type="entry name" value="NAD(P)-binding Rossmann-like Domain"/>
    <property type="match status" value="1"/>
</dbReference>
<dbReference type="InterPro" id="IPR013154">
    <property type="entry name" value="ADH-like_N"/>
</dbReference>
<name>A0A1W6N091_9HYPH</name>
<dbReference type="EMBL" id="CP019948">
    <property type="protein sequence ID" value="ARN83219.1"/>
    <property type="molecule type" value="Genomic_DNA"/>
</dbReference>
<dbReference type="GO" id="GO:0008270">
    <property type="term" value="F:zinc ion binding"/>
    <property type="evidence" value="ECO:0007669"/>
    <property type="project" value="InterPro"/>
</dbReference>
<sequence>MKTEAAILVELNKPLEVVSLGLPALRAGQALVEIAYSGVCGTQVNEWLGKKGEDKWLPHCMGHEATGSVLEVGPGVTKVKASDKVVLSWLKGSGAEAGGAVYDWEGRRVNAGGVTTFQRHAVVSENRLSRLPEGLPMDVATMLGCAAPTGMGAVINVLRVRPGDAIAVFGTGGVGLNSLMAAAFSGATTIIGIDPSPFRRTLAKMYGATHVVDPAAGDPLEQIRAIVPQGVDVAVEASGLAEVMAAAMQATRAQGGRAVVVGNARAGATVSVDAAIFNQGKSLLGTWGGDSEPDRDFPRFGRLLGAGRFPVRDLLSKPYKLSEATDALQALADGVTGRPLLDMSLA</sequence>
<dbReference type="SUPFAM" id="SSF50129">
    <property type="entry name" value="GroES-like"/>
    <property type="match status" value="1"/>
</dbReference>
<evidence type="ECO:0000256" key="5">
    <source>
        <dbReference type="ARBA" id="ARBA00023002"/>
    </source>
</evidence>
<dbReference type="InterPro" id="IPR020843">
    <property type="entry name" value="ER"/>
</dbReference>
<evidence type="ECO:0000256" key="2">
    <source>
        <dbReference type="ARBA" id="ARBA00008072"/>
    </source>
</evidence>
<dbReference type="PROSITE" id="PS00059">
    <property type="entry name" value="ADH_ZINC"/>
    <property type="match status" value="1"/>
</dbReference>
<keyword evidence="5" id="KW-0560">Oxidoreductase</keyword>
<evidence type="ECO:0000259" key="7">
    <source>
        <dbReference type="SMART" id="SM00829"/>
    </source>
</evidence>
<organism evidence="8 9">
    <name type="scientific">Methylocystis bryophila</name>
    <dbReference type="NCBI Taxonomy" id="655015"/>
    <lineage>
        <taxon>Bacteria</taxon>
        <taxon>Pseudomonadati</taxon>
        <taxon>Pseudomonadota</taxon>
        <taxon>Alphaproteobacteria</taxon>
        <taxon>Hyphomicrobiales</taxon>
        <taxon>Methylocystaceae</taxon>
        <taxon>Methylocystis</taxon>
    </lineage>
</organism>
<accession>A0A1W6N091</accession>
<evidence type="ECO:0000256" key="3">
    <source>
        <dbReference type="ARBA" id="ARBA00022723"/>
    </source>
</evidence>
<dbReference type="PANTHER" id="PTHR43350">
    <property type="entry name" value="NAD-DEPENDENT ALCOHOL DEHYDROGENASE"/>
    <property type="match status" value="1"/>
</dbReference>
<evidence type="ECO:0000256" key="1">
    <source>
        <dbReference type="ARBA" id="ARBA00001947"/>
    </source>
</evidence>
<dbReference type="InterPro" id="IPR036291">
    <property type="entry name" value="NAD(P)-bd_dom_sf"/>
</dbReference>
<dbReference type="Gene3D" id="3.90.180.10">
    <property type="entry name" value="Medium-chain alcohol dehydrogenases, catalytic domain"/>
    <property type="match status" value="2"/>
</dbReference>
<dbReference type="RefSeq" id="WP_085773376.1">
    <property type="nucleotide sequence ID" value="NZ_AP027149.1"/>
</dbReference>
<reference evidence="8 9" key="1">
    <citation type="submission" date="2017-02" db="EMBL/GenBank/DDBJ databases">
        <authorList>
            <person name="Peterson S.W."/>
        </authorList>
    </citation>
    <scope>NUCLEOTIDE SEQUENCE [LARGE SCALE GENOMIC DNA]</scope>
    <source>
        <strain evidence="8 9">S285</strain>
    </source>
</reference>
<gene>
    <name evidence="8" type="ORF">B1812_21445</name>
</gene>
<dbReference type="SUPFAM" id="SSF51735">
    <property type="entry name" value="NAD(P)-binding Rossmann-fold domains"/>
    <property type="match status" value="1"/>
</dbReference>
<feature type="domain" description="Enoyl reductase (ER)" evidence="7">
    <location>
        <begin position="10"/>
        <end position="341"/>
    </location>
</feature>
<dbReference type="AlphaFoldDB" id="A0A1W6N091"/>
<comment type="cofactor">
    <cofactor evidence="1 6">
        <name>Zn(2+)</name>
        <dbReference type="ChEBI" id="CHEBI:29105"/>
    </cofactor>
</comment>
<dbReference type="Pfam" id="PF08240">
    <property type="entry name" value="ADH_N"/>
    <property type="match status" value="1"/>
</dbReference>
<proteinExistence type="inferred from homology"/>
<dbReference type="Proteomes" id="UP000193978">
    <property type="component" value="Chromosome"/>
</dbReference>
<keyword evidence="4 6" id="KW-0862">Zinc</keyword>
<keyword evidence="3 6" id="KW-0479">Metal-binding</keyword>
<evidence type="ECO:0000313" key="9">
    <source>
        <dbReference type="Proteomes" id="UP000193978"/>
    </source>
</evidence>
<dbReference type="OrthoDB" id="9770544at2"/>
<dbReference type="GO" id="GO:0016616">
    <property type="term" value="F:oxidoreductase activity, acting on the CH-OH group of donors, NAD or NADP as acceptor"/>
    <property type="evidence" value="ECO:0007669"/>
    <property type="project" value="UniProtKB-ARBA"/>
</dbReference>
<dbReference type="FunFam" id="3.40.50.720:FF:000003">
    <property type="entry name" value="S-(hydroxymethyl)glutathione dehydrogenase"/>
    <property type="match status" value="1"/>
</dbReference>
<dbReference type="SMART" id="SM00829">
    <property type="entry name" value="PKS_ER"/>
    <property type="match status" value="1"/>
</dbReference>
<dbReference type="STRING" id="655015.B1812_21445"/>